<comment type="caution">
    <text evidence="6">The sequence shown here is derived from an EMBL/GenBank/DDBJ whole genome shotgun (WGS) entry which is preliminary data.</text>
</comment>
<gene>
    <name evidence="6" type="ORF">BST92_03470</name>
</gene>
<dbReference type="Pfam" id="PF07971">
    <property type="entry name" value="Glyco_hydro_92"/>
    <property type="match status" value="1"/>
</dbReference>
<evidence type="ECO:0000256" key="1">
    <source>
        <dbReference type="ARBA" id="ARBA00001913"/>
    </source>
</evidence>
<dbReference type="FunFam" id="1.20.1050.60:FF:000001">
    <property type="entry name" value="Putative alpha-1,2-mannosidase"/>
    <property type="match status" value="1"/>
</dbReference>
<dbReference type="Gene3D" id="3.30.2080.10">
    <property type="entry name" value="GH92 mannosidase domain"/>
    <property type="match status" value="1"/>
</dbReference>
<dbReference type="EMBL" id="MTPW01000001">
    <property type="protein sequence ID" value="PQJ31040.1"/>
    <property type="molecule type" value="Genomic_DNA"/>
</dbReference>
<dbReference type="InterPro" id="IPR050883">
    <property type="entry name" value="PNGase"/>
</dbReference>
<accession>A0A2S7U8V8</accession>
<keyword evidence="7" id="KW-1185">Reference proteome</keyword>
<dbReference type="SUPFAM" id="SSF48208">
    <property type="entry name" value="Six-hairpin glycosidases"/>
    <property type="match status" value="1"/>
</dbReference>
<evidence type="ECO:0000259" key="4">
    <source>
        <dbReference type="Pfam" id="PF07971"/>
    </source>
</evidence>
<dbReference type="GO" id="GO:0000224">
    <property type="term" value="F:peptide-N4-(N-acetyl-beta-glucosaminyl)asparagine amidase activity"/>
    <property type="evidence" value="ECO:0007669"/>
    <property type="project" value="TreeGrafter"/>
</dbReference>
<dbReference type="Pfam" id="PF17678">
    <property type="entry name" value="Glyco_hydro_92N"/>
    <property type="match status" value="1"/>
</dbReference>
<comment type="subunit">
    <text evidence="2">Monomer.</text>
</comment>
<dbReference type="GO" id="GO:0030246">
    <property type="term" value="F:carbohydrate binding"/>
    <property type="evidence" value="ECO:0007669"/>
    <property type="project" value="InterPro"/>
</dbReference>
<dbReference type="GO" id="GO:0006516">
    <property type="term" value="P:glycoprotein catabolic process"/>
    <property type="evidence" value="ECO:0007669"/>
    <property type="project" value="TreeGrafter"/>
</dbReference>
<dbReference type="GO" id="GO:0005829">
    <property type="term" value="C:cytosol"/>
    <property type="evidence" value="ECO:0007669"/>
    <property type="project" value="TreeGrafter"/>
</dbReference>
<dbReference type="PANTHER" id="PTHR12143">
    <property type="entry name" value="PEPTIDE N-GLYCANASE PNGASE -RELATED"/>
    <property type="match status" value="1"/>
</dbReference>
<dbReference type="Gene3D" id="2.60.120.260">
    <property type="entry name" value="Galactose-binding domain-like"/>
    <property type="match status" value="1"/>
</dbReference>
<dbReference type="InterPro" id="IPR041371">
    <property type="entry name" value="GH92_N"/>
</dbReference>
<dbReference type="InterPro" id="IPR012939">
    <property type="entry name" value="Glyco_hydro_92"/>
</dbReference>
<evidence type="ECO:0000256" key="3">
    <source>
        <dbReference type="ARBA" id="ARBA00022837"/>
    </source>
</evidence>
<evidence type="ECO:0000259" key="5">
    <source>
        <dbReference type="Pfam" id="PF17678"/>
    </source>
</evidence>
<dbReference type="GO" id="GO:0005975">
    <property type="term" value="P:carbohydrate metabolic process"/>
    <property type="evidence" value="ECO:0007669"/>
    <property type="project" value="InterPro"/>
</dbReference>
<dbReference type="PROSITE" id="PS51257">
    <property type="entry name" value="PROKAR_LIPOPROTEIN"/>
    <property type="match status" value="1"/>
</dbReference>
<dbReference type="OrthoDB" id="9804511at2"/>
<keyword evidence="3" id="KW-0106">Calcium</keyword>
<name>A0A2S7U8V8_9FLAO</name>
<dbReference type="RefSeq" id="WP_105070197.1">
    <property type="nucleotide sequence ID" value="NZ_MTPW01000001.1"/>
</dbReference>
<protein>
    <submittedName>
        <fullName evidence="6">Glycosyl hydrolase family 92</fullName>
    </submittedName>
</protein>
<dbReference type="Gene3D" id="1.20.1050.60">
    <property type="entry name" value="alpha-1,2-mannosidase"/>
    <property type="match status" value="1"/>
</dbReference>
<dbReference type="NCBIfam" id="TIGR01180">
    <property type="entry name" value="aman2_put"/>
    <property type="match status" value="1"/>
</dbReference>
<dbReference type="InterPro" id="IPR014718">
    <property type="entry name" value="GH-type_carb-bd"/>
</dbReference>
<dbReference type="Gene3D" id="1.20.1610.10">
    <property type="entry name" value="alpha-1,2-mannosidases domains"/>
    <property type="match status" value="1"/>
</dbReference>
<comment type="cofactor">
    <cofactor evidence="1">
        <name>Ca(2+)</name>
        <dbReference type="ChEBI" id="CHEBI:29108"/>
    </cofactor>
</comment>
<dbReference type="FunFam" id="3.30.2080.10:FF:000001">
    <property type="entry name" value="Alpha-1,2-mannosidase subfamily"/>
    <property type="match status" value="1"/>
</dbReference>
<sequence>MKRITLLIFFTILMFSCQQKTESTIIDISQAKSDQPLTEYVNTFIGTGGHGHTYPGATMPYGMMQLSPDTRLDGWDGCSGYHYTDDVIYGFSHTHLSGTGVSDYGDILLMPTTKPILHNGADGKEGYSSKFSHDNEKASPGYYEVHLDDTDIDVRLTVTERAGMHEYRFRESENQYVILDLLHRDKLLEHDLQFLSNTEISGKRYSSAWATKQMLYFYIKTSHPFSSSYELDDLETTPTIDALKFDNPNNEPVTIKIGISPVDEEGAKSNLEAEIGIKDFDTIKKEANNAWEKQLNKIIIEDDNHDNKVNFYSALYHTMIAPNLYQDVDGRYRGMDLEIHETQDFDYYTVFSLWDTYRAAHPLYTIIEQERTNDFINTFTAKYEEGAIMPIWDLSGNYTGCMIGYHAVPVIADAYLKGIRDYDIDLTFEAMKHSATRDKLGLDSYKSLGFIPVELESESVSKTLEYAYDDWTIAQMAQVLNKPDDYKTYIQRAQYYKNLYNPATGFLQGRIRNTWFAPFKPEEVNFNYTEANAWQYSLYTPQDISGHIKLMGGNAAYEKHLDEMFIAPMKTSGRHQADITGLIGQYAHGNEPSHHMAYLYNYVGKPYKTQEKIHEILTTLYHNLPDGISGNEDCGQMSAWYVLSSLGFYPVTPGSNQYIIGTPLFDKATINLENGKQFTVVKHGDGKYIASAKANSQPHNNSYISHDLIMNGSTLAFEMSNEATDWGTVQENWPESSIKDELIITPPFIEKGKIAFADSTVVHLNQVNENATMFYSRDESTWQEYKDPITLFNAGTLSVIARDGDKKSPVVTTAFYKYDKNMTVTLGHSYANEYSAGGNDALIDGMRGTEDFRSGAWQGTQNEDLDVTIDLGNPRTVNNVIVGFLKDQRSWIFWPRTITFEFYNENGKLVKVINRDLPETGKDEVSKVFRPRLETPDINDKIKIIKMKATTYGKLPEWHLGHPFDGTSWIFIDEINVN</sequence>
<feature type="domain" description="Glycosyl hydrolase family 92" evidence="4">
    <location>
        <begin position="266"/>
        <end position="720"/>
    </location>
</feature>
<dbReference type="AlphaFoldDB" id="A0A2S7U8V8"/>
<organism evidence="6 7">
    <name type="scientific">Nonlabens arenilitoris</name>
    <dbReference type="NCBI Taxonomy" id="1217969"/>
    <lineage>
        <taxon>Bacteria</taxon>
        <taxon>Pseudomonadati</taxon>
        <taxon>Bacteroidota</taxon>
        <taxon>Flavobacteriia</taxon>
        <taxon>Flavobacteriales</taxon>
        <taxon>Flavobacteriaceae</taxon>
        <taxon>Nonlabens</taxon>
    </lineage>
</organism>
<dbReference type="Proteomes" id="UP000239747">
    <property type="component" value="Unassembled WGS sequence"/>
</dbReference>
<dbReference type="InterPro" id="IPR008928">
    <property type="entry name" value="6-hairpin_glycosidase_sf"/>
</dbReference>
<proteinExistence type="predicted"/>
<dbReference type="InterPro" id="IPR005887">
    <property type="entry name" value="GH92_a_mannosidase_put"/>
</dbReference>
<keyword evidence="6" id="KW-0378">Hydrolase</keyword>
<evidence type="ECO:0000256" key="2">
    <source>
        <dbReference type="ARBA" id="ARBA00011245"/>
    </source>
</evidence>
<reference evidence="6 7" key="1">
    <citation type="submission" date="2017-01" db="EMBL/GenBank/DDBJ databases">
        <title>Trade-off between light-utilization and light-protection in marine flavobacteria.</title>
        <authorList>
            <person name="Kumagai Y."/>
            <person name="Yoshizawa S."/>
            <person name="Kogure K."/>
            <person name="Iwasaki W."/>
        </authorList>
    </citation>
    <scope>NUCLEOTIDE SEQUENCE [LARGE SCALE GENOMIC DNA]</scope>
    <source>
        <strain evidence="6 7">KCTC 32109</strain>
    </source>
</reference>
<evidence type="ECO:0000313" key="7">
    <source>
        <dbReference type="Proteomes" id="UP000239747"/>
    </source>
</evidence>
<evidence type="ECO:0000313" key="6">
    <source>
        <dbReference type="EMBL" id="PQJ31040.1"/>
    </source>
</evidence>
<feature type="domain" description="Glycosyl hydrolase family 92 N-terminal" evidence="5">
    <location>
        <begin position="40"/>
        <end position="260"/>
    </location>
</feature>
<dbReference type="PANTHER" id="PTHR12143:SF39">
    <property type="entry name" value="SECRETED PROTEIN"/>
    <property type="match status" value="1"/>
</dbReference>
<dbReference type="Gene3D" id="2.70.98.10">
    <property type="match status" value="1"/>
</dbReference>